<gene>
    <name evidence="1" type="ORF">GCM10009037_19270</name>
</gene>
<evidence type="ECO:0000313" key="1">
    <source>
        <dbReference type="EMBL" id="GGL35815.1"/>
    </source>
</evidence>
<protein>
    <recommendedName>
        <fullName evidence="3">Rubrerythrin</fullName>
    </recommendedName>
</protein>
<name>A0A830F3H1_9EURY</name>
<dbReference type="OrthoDB" id="188002at2157"/>
<organism evidence="1 2">
    <name type="scientific">Halarchaeum grantii</name>
    <dbReference type="NCBI Taxonomy" id="1193105"/>
    <lineage>
        <taxon>Archaea</taxon>
        <taxon>Methanobacteriati</taxon>
        <taxon>Methanobacteriota</taxon>
        <taxon>Stenosarchaea group</taxon>
        <taxon>Halobacteria</taxon>
        <taxon>Halobacteriales</taxon>
        <taxon>Halobacteriaceae</taxon>
    </lineage>
</organism>
<reference evidence="1 2" key="1">
    <citation type="journal article" date="2019" name="Int. J. Syst. Evol. Microbiol.">
        <title>The Global Catalogue of Microorganisms (GCM) 10K type strain sequencing project: providing services to taxonomists for standard genome sequencing and annotation.</title>
        <authorList>
            <consortium name="The Broad Institute Genomics Platform"/>
            <consortium name="The Broad Institute Genome Sequencing Center for Infectious Disease"/>
            <person name="Wu L."/>
            <person name="Ma J."/>
        </authorList>
    </citation>
    <scope>NUCLEOTIDE SEQUENCE [LARGE SCALE GENOMIC DNA]</scope>
    <source>
        <strain evidence="1 2">JCM 19585</strain>
    </source>
</reference>
<dbReference type="EMBL" id="BMPF01000002">
    <property type="protein sequence ID" value="GGL35815.1"/>
    <property type="molecule type" value="Genomic_DNA"/>
</dbReference>
<dbReference type="SUPFAM" id="SSF47240">
    <property type="entry name" value="Ferritin-like"/>
    <property type="match status" value="1"/>
</dbReference>
<evidence type="ECO:0000313" key="2">
    <source>
        <dbReference type="Proteomes" id="UP000628840"/>
    </source>
</evidence>
<sequence length="212" mass="22641">MTPDAFVDAVRDDNDTALSRLGSSKSLYAATGGDLEPEEVLRAAANAEYAAAETFAAWAADEGTDTPAGEAFADAADQEREHYETVLDELGDDGFEPSEDPSAMQDVLRDLDDTAARAGGMVGRILATEKSKEQYTGFFTGQADPMTASTFRDLKGDLEGQLDAATALLETVCEDDADWERAKTAADDAIQAAYDEYTEQLESMGVNPKPVC</sequence>
<dbReference type="AlphaFoldDB" id="A0A830F3H1"/>
<dbReference type="RefSeq" id="WP_188883308.1">
    <property type="nucleotide sequence ID" value="NZ_BMPF01000002.1"/>
</dbReference>
<proteinExistence type="predicted"/>
<dbReference type="Proteomes" id="UP000628840">
    <property type="component" value="Unassembled WGS sequence"/>
</dbReference>
<dbReference type="InterPro" id="IPR009078">
    <property type="entry name" value="Ferritin-like_SF"/>
</dbReference>
<keyword evidence="2" id="KW-1185">Reference proteome</keyword>
<comment type="caution">
    <text evidence="1">The sequence shown here is derived from an EMBL/GenBank/DDBJ whole genome shotgun (WGS) entry which is preliminary data.</text>
</comment>
<accession>A0A830F3H1</accession>
<evidence type="ECO:0008006" key="3">
    <source>
        <dbReference type="Google" id="ProtNLM"/>
    </source>
</evidence>